<dbReference type="InterPro" id="IPR012340">
    <property type="entry name" value="NA-bd_OB-fold"/>
</dbReference>
<name>X1R945_9ZZZZ</name>
<dbReference type="PANTHER" id="PTHR47964">
    <property type="entry name" value="ATP-DEPENDENT DNA HELICASE HOMOLOG RECG, CHLOROPLASTIC"/>
    <property type="match status" value="1"/>
</dbReference>
<dbReference type="GO" id="GO:0006281">
    <property type="term" value="P:DNA repair"/>
    <property type="evidence" value="ECO:0007669"/>
    <property type="project" value="InterPro"/>
</dbReference>
<dbReference type="AlphaFoldDB" id="X1R945"/>
<evidence type="ECO:0000256" key="2">
    <source>
        <dbReference type="ARBA" id="ARBA00022806"/>
    </source>
</evidence>
<dbReference type="GO" id="GO:0016787">
    <property type="term" value="F:hydrolase activity"/>
    <property type="evidence" value="ECO:0007669"/>
    <property type="project" value="UniProtKB-KW"/>
</dbReference>
<dbReference type="PANTHER" id="PTHR47964:SF1">
    <property type="entry name" value="ATP-DEPENDENT DNA HELICASE HOMOLOG RECG, CHLOROPLASTIC"/>
    <property type="match status" value="1"/>
</dbReference>
<dbReference type="InterPro" id="IPR047112">
    <property type="entry name" value="RecG/Mfd"/>
</dbReference>
<protein>
    <recommendedName>
        <fullName evidence="3">RecG wedge domain-containing protein</fullName>
    </recommendedName>
</protein>
<evidence type="ECO:0000313" key="4">
    <source>
        <dbReference type="EMBL" id="GAI77272.1"/>
    </source>
</evidence>
<keyword evidence="2" id="KW-0347">Helicase</keyword>
<proteinExistence type="predicted"/>
<keyword evidence="2" id="KW-0067">ATP-binding</keyword>
<comment type="caution">
    <text evidence="4">The sequence shown here is derived from an EMBL/GenBank/DDBJ whole genome shotgun (WGS) entry which is preliminary data.</text>
</comment>
<evidence type="ECO:0000256" key="1">
    <source>
        <dbReference type="ARBA" id="ARBA00022801"/>
    </source>
</evidence>
<feature type="domain" description="RecG wedge" evidence="3">
    <location>
        <begin position="14"/>
        <end position="172"/>
    </location>
</feature>
<dbReference type="EMBL" id="BARW01010520">
    <property type="protein sequence ID" value="GAI77272.1"/>
    <property type="molecule type" value="Genomic_DNA"/>
</dbReference>
<evidence type="ECO:0000259" key="3">
    <source>
        <dbReference type="Pfam" id="PF17191"/>
    </source>
</evidence>
<dbReference type="GO" id="GO:0003678">
    <property type="term" value="F:DNA helicase activity"/>
    <property type="evidence" value="ECO:0007669"/>
    <property type="project" value="TreeGrafter"/>
</dbReference>
<feature type="non-terminal residue" evidence="4">
    <location>
        <position position="246"/>
    </location>
</feature>
<dbReference type="Gene3D" id="2.40.50.140">
    <property type="entry name" value="Nucleic acid-binding proteins"/>
    <property type="match status" value="1"/>
</dbReference>
<sequence length="246" mass="27666">MHSAKSNKLDLTMPVQYVKGVGPARAKAFEALGVETLADLLEYFPRDWVFIPEPVKIHDLRPNEDATVAAVIEQTDFRPFGRQPMFKAVLADDTGVCQIIWFHGAYLKNKLAPGKVIVVSGKPTLYKHQLQFTNPKFVVLDSVTAADSQSLAGPVYPASAKLANRQIKRIISPILDDLAATAGEFYDDKFRAKTKLITRTEAFKWIHSPPGPDKLTQAKRRLKYDELFLMQLGLALKRYKIQHFSL</sequence>
<dbReference type="CDD" id="cd04488">
    <property type="entry name" value="RecG_wedge_OBF"/>
    <property type="match status" value="1"/>
</dbReference>
<keyword evidence="2" id="KW-0547">Nucleotide-binding</keyword>
<gene>
    <name evidence="4" type="ORF">S12H4_20677</name>
</gene>
<dbReference type="InterPro" id="IPR033454">
    <property type="entry name" value="RecG_wedge"/>
</dbReference>
<reference evidence="4" key="1">
    <citation type="journal article" date="2014" name="Front. Microbiol.">
        <title>High frequency of phylogenetically diverse reductive dehalogenase-homologous genes in deep subseafloor sedimentary metagenomes.</title>
        <authorList>
            <person name="Kawai M."/>
            <person name="Futagami T."/>
            <person name="Toyoda A."/>
            <person name="Takaki Y."/>
            <person name="Nishi S."/>
            <person name="Hori S."/>
            <person name="Arai W."/>
            <person name="Tsubouchi T."/>
            <person name="Morono Y."/>
            <person name="Uchiyama I."/>
            <person name="Ito T."/>
            <person name="Fujiyama A."/>
            <person name="Inagaki F."/>
            <person name="Takami H."/>
        </authorList>
    </citation>
    <scope>NUCLEOTIDE SEQUENCE</scope>
    <source>
        <strain evidence="4">Expedition CK06-06</strain>
    </source>
</reference>
<keyword evidence="1" id="KW-0378">Hydrolase</keyword>
<dbReference type="SUPFAM" id="SSF50249">
    <property type="entry name" value="Nucleic acid-binding proteins"/>
    <property type="match status" value="1"/>
</dbReference>
<dbReference type="Pfam" id="PF17191">
    <property type="entry name" value="RecG_wedge"/>
    <property type="match status" value="1"/>
</dbReference>
<organism evidence="4">
    <name type="scientific">marine sediment metagenome</name>
    <dbReference type="NCBI Taxonomy" id="412755"/>
    <lineage>
        <taxon>unclassified sequences</taxon>
        <taxon>metagenomes</taxon>
        <taxon>ecological metagenomes</taxon>
    </lineage>
</organism>
<accession>X1R945</accession>